<name>A0A2A6J5R3_9HYPH</name>
<dbReference type="GO" id="GO:0000976">
    <property type="term" value="F:transcription cis-regulatory region binding"/>
    <property type="evidence" value="ECO:0007669"/>
    <property type="project" value="TreeGrafter"/>
</dbReference>
<evidence type="ECO:0000259" key="4">
    <source>
        <dbReference type="PROSITE" id="PS50932"/>
    </source>
</evidence>
<dbReference type="Gene3D" id="3.40.50.2300">
    <property type="match status" value="2"/>
</dbReference>
<keyword evidence="6" id="KW-1185">Reference proteome</keyword>
<dbReference type="InterPro" id="IPR010982">
    <property type="entry name" value="Lambda_DNA-bd_dom_sf"/>
</dbReference>
<dbReference type="InterPro" id="IPR046335">
    <property type="entry name" value="LacI/GalR-like_sensor"/>
</dbReference>
<protein>
    <submittedName>
        <fullName evidence="5">LacI family transcriptional regulator</fullName>
    </submittedName>
</protein>
<dbReference type="InterPro" id="IPR000843">
    <property type="entry name" value="HTH_LacI"/>
</dbReference>
<dbReference type="Proteomes" id="UP000220768">
    <property type="component" value="Unassembled WGS sequence"/>
</dbReference>
<keyword evidence="3" id="KW-0804">Transcription</keyword>
<proteinExistence type="predicted"/>
<dbReference type="SUPFAM" id="SSF47413">
    <property type="entry name" value="lambda repressor-like DNA-binding domains"/>
    <property type="match status" value="1"/>
</dbReference>
<dbReference type="CDD" id="cd06267">
    <property type="entry name" value="PBP1_LacI_sugar_binding-like"/>
    <property type="match status" value="1"/>
</dbReference>
<dbReference type="Pfam" id="PF00356">
    <property type="entry name" value="LacI"/>
    <property type="match status" value="1"/>
</dbReference>
<dbReference type="SUPFAM" id="SSF53822">
    <property type="entry name" value="Periplasmic binding protein-like I"/>
    <property type="match status" value="1"/>
</dbReference>
<dbReference type="PANTHER" id="PTHR30146">
    <property type="entry name" value="LACI-RELATED TRANSCRIPTIONAL REPRESSOR"/>
    <property type="match status" value="1"/>
</dbReference>
<dbReference type="AlphaFoldDB" id="A0A2A6J5R3"/>
<dbReference type="GO" id="GO:0003700">
    <property type="term" value="F:DNA-binding transcription factor activity"/>
    <property type="evidence" value="ECO:0007669"/>
    <property type="project" value="TreeGrafter"/>
</dbReference>
<dbReference type="CDD" id="cd01392">
    <property type="entry name" value="HTH_LacI"/>
    <property type="match status" value="1"/>
</dbReference>
<evidence type="ECO:0000313" key="5">
    <source>
        <dbReference type="EMBL" id="PDT01425.1"/>
    </source>
</evidence>
<dbReference type="SMART" id="SM00354">
    <property type="entry name" value="HTH_LACI"/>
    <property type="match status" value="1"/>
</dbReference>
<dbReference type="EMBL" id="NWSV01000023">
    <property type="protein sequence ID" value="PDT01425.1"/>
    <property type="molecule type" value="Genomic_DNA"/>
</dbReference>
<keyword evidence="2" id="KW-0238">DNA-binding</keyword>
<dbReference type="InterPro" id="IPR028082">
    <property type="entry name" value="Peripla_BP_I"/>
</dbReference>
<evidence type="ECO:0000256" key="3">
    <source>
        <dbReference type="ARBA" id="ARBA00023163"/>
    </source>
</evidence>
<dbReference type="Pfam" id="PF13377">
    <property type="entry name" value="Peripla_BP_3"/>
    <property type="match status" value="1"/>
</dbReference>
<gene>
    <name evidence="5" type="ORF">CO666_25345</name>
</gene>
<feature type="domain" description="HTH lacI-type" evidence="4">
    <location>
        <begin position="2"/>
        <end position="56"/>
    </location>
</feature>
<keyword evidence="1" id="KW-0805">Transcription regulation</keyword>
<evidence type="ECO:0000256" key="1">
    <source>
        <dbReference type="ARBA" id="ARBA00023015"/>
    </source>
</evidence>
<dbReference type="Gene3D" id="1.10.260.40">
    <property type="entry name" value="lambda repressor-like DNA-binding domains"/>
    <property type="match status" value="1"/>
</dbReference>
<evidence type="ECO:0000313" key="6">
    <source>
        <dbReference type="Proteomes" id="UP000220768"/>
    </source>
</evidence>
<accession>A0A2A6J5R3</accession>
<dbReference type="PANTHER" id="PTHR30146:SF138">
    <property type="entry name" value="TRANSCRIPTIONAL REGULATORY PROTEIN"/>
    <property type="match status" value="1"/>
</dbReference>
<reference evidence="5 6" key="1">
    <citation type="submission" date="2017-09" db="EMBL/GenBank/DDBJ databases">
        <title>Comparative genomics of rhizobia isolated from Phaseolus vulgaris in China.</title>
        <authorList>
            <person name="Tong W."/>
        </authorList>
    </citation>
    <scope>NUCLEOTIDE SEQUENCE [LARGE SCALE GENOMIC DNA]</scope>
    <source>
        <strain evidence="5 6">C5</strain>
    </source>
</reference>
<comment type="caution">
    <text evidence="5">The sequence shown here is derived from an EMBL/GenBank/DDBJ whole genome shotgun (WGS) entry which is preliminary data.</text>
</comment>
<sequence length="337" mass="37053">MVTIKDIAAILQVSPSTVGRALADDRRISAEMKRKVNEAATQVGYVANQAARMMRGVESNLVGLIVPDIRNSFYSTIAHALSRCLLSANYQLTLCETDDDRMLELRHIKELTSVNVAGIILVPSAKPHPDSARFLKMTPHIQLLRKQQLLGEQWFGIDDRRALYESTLHILSEGHRRIAYIGGTEALPTGAARVQGFREAVKTSSHQVDIHEELGAPSSPEFGREAVRRLLSLKERPTALVIGAVQNTSGVIDEIQDQALSVPRDISVVGFGDELGYRWWGPGLTTVQLPVSQLATACGLWFLHHLQNKGDLDTPYSFISPPQLIIRGSTAAPSNPR</sequence>
<dbReference type="PROSITE" id="PS50932">
    <property type="entry name" value="HTH_LACI_2"/>
    <property type="match status" value="1"/>
</dbReference>
<dbReference type="RefSeq" id="WP_097614808.1">
    <property type="nucleotide sequence ID" value="NZ_NWSV01000023.1"/>
</dbReference>
<evidence type="ECO:0000256" key="2">
    <source>
        <dbReference type="ARBA" id="ARBA00023125"/>
    </source>
</evidence>
<organism evidence="5 6">
    <name type="scientific">Rhizobium chutanense</name>
    <dbReference type="NCBI Taxonomy" id="2035448"/>
    <lineage>
        <taxon>Bacteria</taxon>
        <taxon>Pseudomonadati</taxon>
        <taxon>Pseudomonadota</taxon>
        <taxon>Alphaproteobacteria</taxon>
        <taxon>Hyphomicrobiales</taxon>
        <taxon>Rhizobiaceae</taxon>
        <taxon>Rhizobium/Agrobacterium group</taxon>
        <taxon>Rhizobium</taxon>
    </lineage>
</organism>